<evidence type="ECO:0000313" key="2">
    <source>
        <dbReference type="EnsemblMetazoa" id="G18827.1:cds"/>
    </source>
</evidence>
<dbReference type="AlphaFoldDB" id="A0A8W8JEK9"/>
<keyword evidence="3" id="KW-1185">Reference proteome</keyword>
<proteinExistence type="predicted"/>
<protein>
    <submittedName>
        <fullName evidence="2">Uncharacterized protein</fullName>
    </submittedName>
</protein>
<evidence type="ECO:0000313" key="3">
    <source>
        <dbReference type="Proteomes" id="UP000005408"/>
    </source>
</evidence>
<reference evidence="2" key="1">
    <citation type="submission" date="2022-08" db="UniProtKB">
        <authorList>
            <consortium name="EnsemblMetazoa"/>
        </authorList>
    </citation>
    <scope>IDENTIFICATION</scope>
    <source>
        <strain evidence="2">05x7-T-G4-1.051#20</strain>
    </source>
</reference>
<evidence type="ECO:0000256" key="1">
    <source>
        <dbReference type="SAM" id="Phobius"/>
    </source>
</evidence>
<sequence>MPVSSIIIIFGSLTLQMSRVSMWCPLSLPTVSSVSACPSNNIEWVSAAKRKSCNDLARIQNCTNADNFVYHCVLNEKATMLLEVCAPAYYLTGYCARFSEVYKSIINDPSLDCTKFDPPCPSRFQSNESFRYQLCYQNTTGFSIPDEPLHPKQHDVSYLFSSGLLVMFAFIDVTLFLLLAVGIKFKLIQFTRSHTKDIFCKDREDFTLQNELQKVDKRLETEKEHFDHDAIGKPCPNVEITDGWEDYISDGRLDCSTSGLEDSINNDEEMDVDQNEMFQYRTLSNSTNEWCSRKGIETISDVRDALAEKLHIARKHIFVVNKKEGKILKDNTVVAKLINRPFEVMIANQNRTLIPGCHTRMSCGHFTPQDALFEWTKSSLLSGINAGRSCPECTKSWGMSELMEKGNMSLDEKIFFEQVFMINRRTPSQLDKYRWLNRGVKTGQHLRFTQESSVDPMQNIDKSPADH</sequence>
<accession>A0A8W8JEK9</accession>
<dbReference type="Proteomes" id="UP000005408">
    <property type="component" value="Unassembled WGS sequence"/>
</dbReference>
<keyword evidence="1" id="KW-0472">Membrane</keyword>
<dbReference type="EnsemblMetazoa" id="G18827.1">
    <property type="protein sequence ID" value="G18827.1:cds"/>
    <property type="gene ID" value="G18827"/>
</dbReference>
<keyword evidence="1" id="KW-0812">Transmembrane</keyword>
<feature type="transmembrane region" description="Helical" evidence="1">
    <location>
        <begin position="158"/>
        <end position="183"/>
    </location>
</feature>
<name>A0A8W8JEK9_MAGGI</name>
<organism evidence="2 3">
    <name type="scientific">Magallana gigas</name>
    <name type="common">Pacific oyster</name>
    <name type="synonym">Crassostrea gigas</name>
    <dbReference type="NCBI Taxonomy" id="29159"/>
    <lineage>
        <taxon>Eukaryota</taxon>
        <taxon>Metazoa</taxon>
        <taxon>Spiralia</taxon>
        <taxon>Lophotrochozoa</taxon>
        <taxon>Mollusca</taxon>
        <taxon>Bivalvia</taxon>
        <taxon>Autobranchia</taxon>
        <taxon>Pteriomorphia</taxon>
        <taxon>Ostreida</taxon>
        <taxon>Ostreoidea</taxon>
        <taxon>Ostreidae</taxon>
        <taxon>Magallana</taxon>
    </lineage>
</organism>
<keyword evidence="1" id="KW-1133">Transmembrane helix</keyword>